<protein>
    <submittedName>
        <fullName evidence="1">Uncharacterized protein</fullName>
    </submittedName>
</protein>
<organism evidence="1 2">
    <name type="scientific">Methylobacterium brachythecii</name>
    <dbReference type="NCBI Taxonomy" id="1176177"/>
    <lineage>
        <taxon>Bacteria</taxon>
        <taxon>Pseudomonadati</taxon>
        <taxon>Pseudomonadota</taxon>
        <taxon>Alphaproteobacteria</taxon>
        <taxon>Hyphomicrobiales</taxon>
        <taxon>Methylobacteriaceae</taxon>
        <taxon>Methylobacterium</taxon>
    </lineage>
</organism>
<dbReference type="RefSeq" id="WP_183508854.1">
    <property type="nucleotide sequence ID" value="NZ_BSPG01000024.1"/>
</dbReference>
<accession>A0A7W6ART1</accession>
<evidence type="ECO:0000313" key="1">
    <source>
        <dbReference type="EMBL" id="MBB3904757.1"/>
    </source>
</evidence>
<comment type="caution">
    <text evidence="1">The sequence shown here is derived from an EMBL/GenBank/DDBJ whole genome shotgun (WGS) entry which is preliminary data.</text>
</comment>
<sequence length="210" mass="23218">MADLRESHRFASKGVITMVGKPTLLKLVFFKTTDADWKKLYQPLIDGGNDLLKPHNMKLSFPAGDPIGIPHQGPINSRAGEPGAVRYKCHQALPVGVGIPIIFGVMEDDNIFGETFKTGNVNANGDVGWPPYCILSTKILNRTRTTLVHELIHTTLPYREGVDEHDHTDVSDVFNPAGAGSDKKDGQTIKKVLPKRWAENLRRAYFAYPG</sequence>
<name>A0A7W6ART1_9HYPH</name>
<evidence type="ECO:0000313" key="2">
    <source>
        <dbReference type="Proteomes" id="UP000517759"/>
    </source>
</evidence>
<dbReference type="Proteomes" id="UP000517759">
    <property type="component" value="Unassembled WGS sequence"/>
</dbReference>
<dbReference type="AlphaFoldDB" id="A0A7W6ART1"/>
<gene>
    <name evidence="1" type="ORF">GGR33_004280</name>
</gene>
<dbReference type="EMBL" id="JACIDN010000008">
    <property type="protein sequence ID" value="MBB3904757.1"/>
    <property type="molecule type" value="Genomic_DNA"/>
</dbReference>
<proteinExistence type="predicted"/>
<reference evidence="1 2" key="1">
    <citation type="submission" date="2020-08" db="EMBL/GenBank/DDBJ databases">
        <title>Genomic Encyclopedia of Type Strains, Phase IV (KMG-IV): sequencing the most valuable type-strain genomes for metagenomic binning, comparative biology and taxonomic classification.</title>
        <authorList>
            <person name="Goeker M."/>
        </authorList>
    </citation>
    <scope>NUCLEOTIDE SEQUENCE [LARGE SCALE GENOMIC DNA]</scope>
    <source>
        <strain evidence="1 2">DSM 24105</strain>
    </source>
</reference>